<protein>
    <submittedName>
        <fullName evidence="3">MJ0042 family finger-like domain-containing protein</fullName>
    </submittedName>
</protein>
<dbReference type="RefSeq" id="WP_072344348.1">
    <property type="nucleotide sequence ID" value="NZ_FPKU01000002.1"/>
</dbReference>
<reference evidence="3 4" key="1">
    <citation type="submission" date="2016-11" db="EMBL/GenBank/DDBJ databases">
        <authorList>
            <person name="Jaros S."/>
            <person name="Januszkiewicz K."/>
            <person name="Wedrychowicz H."/>
        </authorList>
    </citation>
    <scope>NUCLEOTIDE SEQUENCE [LARGE SCALE GENOMIC DNA]</scope>
    <source>
        <strain evidence="3 4">ATCC 23634</strain>
    </source>
</reference>
<dbReference type="InterPro" id="IPR011723">
    <property type="entry name" value="Znf/thioredoxin_put"/>
</dbReference>
<evidence type="ECO:0000256" key="1">
    <source>
        <dbReference type="SAM" id="MobiDB-lite"/>
    </source>
</evidence>
<keyword evidence="4" id="KW-1185">Reference proteome</keyword>
<evidence type="ECO:0000313" key="4">
    <source>
        <dbReference type="Proteomes" id="UP000183447"/>
    </source>
</evidence>
<feature type="domain" description="Zinc finger/thioredoxin putative" evidence="2">
    <location>
        <begin position="10"/>
        <end position="44"/>
    </location>
</feature>
<feature type="region of interest" description="Disordered" evidence="1">
    <location>
        <begin position="105"/>
        <end position="137"/>
    </location>
</feature>
<sequence>MIASGAASLIIECPHCATRYQLPGEALGPRGRRVQCANCGKAWRASPPPITERRRRDDLVTIDDAVETALDQSFVREERRVALPQPWAEETEAAERSIAGIRAALGASASGRPEGKVKSGKEPEAGRDAQDNAHHRDTDRMAARLASLNRHLPTARLRRGLRLMAGLVLGGLVAGLVLGRVEVVRAFPEMAGAYAAIGLPVNVPGIEFHDLAIALTREQGAEVLSVTADLVSVSAGRVAIPPVVVTLLGETGETLYRWSVTPVARALGPGEHYAFATRITTPPPGTQSVHLGFADGRAVPTGTQTVSPTGKPS</sequence>
<name>A0A1K2I080_9HYPH</name>
<proteinExistence type="predicted"/>
<organism evidence="3 4">
    <name type="scientific">Devosia enhydra</name>
    <dbReference type="NCBI Taxonomy" id="665118"/>
    <lineage>
        <taxon>Bacteria</taxon>
        <taxon>Pseudomonadati</taxon>
        <taxon>Pseudomonadota</taxon>
        <taxon>Alphaproteobacteria</taxon>
        <taxon>Hyphomicrobiales</taxon>
        <taxon>Devosiaceae</taxon>
        <taxon>Devosia</taxon>
    </lineage>
</organism>
<evidence type="ECO:0000313" key="3">
    <source>
        <dbReference type="EMBL" id="SFZ85736.1"/>
    </source>
</evidence>
<dbReference type="Pfam" id="PF13717">
    <property type="entry name" value="Zn_ribbon_4"/>
    <property type="match status" value="1"/>
</dbReference>
<dbReference type="NCBIfam" id="TIGR02098">
    <property type="entry name" value="MJ0042_CXXC"/>
    <property type="match status" value="1"/>
</dbReference>
<dbReference type="Proteomes" id="UP000183447">
    <property type="component" value="Unassembled WGS sequence"/>
</dbReference>
<feature type="compositionally biased region" description="Basic and acidic residues" evidence="1">
    <location>
        <begin position="113"/>
        <end position="137"/>
    </location>
</feature>
<dbReference type="EMBL" id="FPKU01000002">
    <property type="protein sequence ID" value="SFZ85736.1"/>
    <property type="molecule type" value="Genomic_DNA"/>
</dbReference>
<dbReference type="AlphaFoldDB" id="A0A1K2I080"/>
<dbReference type="STRING" id="665118.SAMN02983003_2905"/>
<evidence type="ECO:0000259" key="2">
    <source>
        <dbReference type="Pfam" id="PF13717"/>
    </source>
</evidence>
<dbReference type="OrthoDB" id="7159357at2"/>
<gene>
    <name evidence="3" type="ORF">SAMN02983003_2905</name>
</gene>
<accession>A0A1K2I080</accession>